<evidence type="ECO:0000256" key="6">
    <source>
        <dbReference type="ARBA" id="ARBA00022692"/>
    </source>
</evidence>
<keyword evidence="10" id="KW-0175">Coiled coil</keyword>
<accession>A0ABV0B6F5</accession>
<feature type="coiled-coil region" evidence="10">
    <location>
        <begin position="195"/>
        <end position="222"/>
    </location>
</feature>
<evidence type="ECO:0000256" key="1">
    <source>
        <dbReference type="ARBA" id="ARBA00004377"/>
    </source>
</evidence>
<feature type="domain" description="AprE-like beta-barrel" evidence="12">
    <location>
        <begin position="352"/>
        <end position="441"/>
    </location>
</feature>
<dbReference type="Pfam" id="PF26002">
    <property type="entry name" value="Beta-barrel_AprE"/>
    <property type="match status" value="1"/>
</dbReference>
<proteinExistence type="inferred from homology"/>
<dbReference type="PANTHER" id="PTHR30386">
    <property type="entry name" value="MEMBRANE FUSION SUBUNIT OF EMRAB-TOLC MULTIDRUG EFFLUX PUMP"/>
    <property type="match status" value="1"/>
</dbReference>
<evidence type="ECO:0000313" key="14">
    <source>
        <dbReference type="Proteomes" id="UP001427805"/>
    </source>
</evidence>
<dbReference type="InterPro" id="IPR006144">
    <property type="entry name" value="Secretion_HlyD_CS"/>
</dbReference>
<gene>
    <name evidence="13" type="ORF">TPR58_02945</name>
</gene>
<evidence type="ECO:0000256" key="5">
    <source>
        <dbReference type="ARBA" id="ARBA00022519"/>
    </source>
</evidence>
<evidence type="ECO:0000259" key="11">
    <source>
        <dbReference type="Pfam" id="PF25994"/>
    </source>
</evidence>
<dbReference type="PANTHER" id="PTHR30386:SF27">
    <property type="entry name" value="MEMBRANE FUSION PROTEIN (MFP) FAMILY PROTEIN"/>
    <property type="match status" value="1"/>
</dbReference>
<evidence type="ECO:0000256" key="9">
    <source>
        <dbReference type="RuleBase" id="RU365093"/>
    </source>
</evidence>
<feature type="transmembrane region" description="Helical" evidence="9">
    <location>
        <begin position="51"/>
        <end position="69"/>
    </location>
</feature>
<comment type="subcellular location">
    <subcellularLocation>
        <location evidence="1 9">Cell inner membrane</location>
        <topology evidence="1 9">Single-pass membrane protein</topology>
    </subcellularLocation>
</comment>
<dbReference type="Gene3D" id="2.40.30.170">
    <property type="match status" value="1"/>
</dbReference>
<evidence type="ECO:0000313" key="13">
    <source>
        <dbReference type="EMBL" id="MEN3746111.1"/>
    </source>
</evidence>
<comment type="similarity">
    <text evidence="2 9">Belongs to the membrane fusion protein (MFP) (TC 8.A.1) family.</text>
</comment>
<evidence type="ECO:0000256" key="3">
    <source>
        <dbReference type="ARBA" id="ARBA00022448"/>
    </source>
</evidence>
<keyword evidence="6 9" id="KW-0812">Transmembrane</keyword>
<reference evidence="13 14" key="1">
    <citation type="submission" date="2024-05" db="EMBL/GenBank/DDBJ databases">
        <title>Sphingomonas sp. HF-S3 16S ribosomal RNA gene Genome sequencing and assembly.</title>
        <authorList>
            <person name="Lee H."/>
        </authorList>
    </citation>
    <scope>NUCLEOTIDE SEQUENCE [LARGE SCALE GENOMIC DNA]</scope>
    <source>
        <strain evidence="13 14">HF-S3</strain>
    </source>
</reference>
<keyword evidence="8 9" id="KW-0472">Membrane</keyword>
<organism evidence="13 14">
    <name type="scientific">Sphingomonas rustica</name>
    <dbReference type="NCBI Taxonomy" id="3103142"/>
    <lineage>
        <taxon>Bacteria</taxon>
        <taxon>Pseudomonadati</taxon>
        <taxon>Pseudomonadota</taxon>
        <taxon>Alphaproteobacteria</taxon>
        <taxon>Sphingomonadales</taxon>
        <taxon>Sphingomonadaceae</taxon>
        <taxon>Sphingomonas</taxon>
    </lineage>
</organism>
<evidence type="ECO:0000256" key="8">
    <source>
        <dbReference type="ARBA" id="ARBA00023136"/>
    </source>
</evidence>
<evidence type="ECO:0000256" key="4">
    <source>
        <dbReference type="ARBA" id="ARBA00022475"/>
    </source>
</evidence>
<dbReference type="NCBIfam" id="TIGR01843">
    <property type="entry name" value="type_I_hlyD"/>
    <property type="match status" value="1"/>
</dbReference>
<dbReference type="Proteomes" id="UP001427805">
    <property type="component" value="Unassembled WGS sequence"/>
</dbReference>
<dbReference type="InterPro" id="IPR050739">
    <property type="entry name" value="MFP"/>
</dbReference>
<comment type="caution">
    <text evidence="13">The sequence shown here is derived from an EMBL/GenBank/DDBJ whole genome shotgun (WGS) entry which is preliminary data.</text>
</comment>
<keyword evidence="7 9" id="KW-1133">Transmembrane helix</keyword>
<keyword evidence="4 9" id="KW-1003">Cell membrane</keyword>
<keyword evidence="14" id="KW-1185">Reference proteome</keyword>
<dbReference type="RefSeq" id="WP_346245101.1">
    <property type="nucleotide sequence ID" value="NZ_JBDIZK010000001.1"/>
</dbReference>
<protein>
    <recommendedName>
        <fullName evidence="9">Membrane fusion protein (MFP) family protein</fullName>
    </recommendedName>
</protein>
<evidence type="ECO:0000256" key="7">
    <source>
        <dbReference type="ARBA" id="ARBA00022989"/>
    </source>
</evidence>
<dbReference type="Pfam" id="PF25994">
    <property type="entry name" value="HH_AprE"/>
    <property type="match status" value="1"/>
</dbReference>
<keyword evidence="3 9" id="KW-0813">Transport</keyword>
<evidence type="ECO:0000259" key="12">
    <source>
        <dbReference type="Pfam" id="PF26002"/>
    </source>
</evidence>
<dbReference type="InterPro" id="IPR058781">
    <property type="entry name" value="HH_AprE-like"/>
</dbReference>
<name>A0ABV0B6F5_9SPHN</name>
<dbReference type="InterPro" id="IPR058982">
    <property type="entry name" value="Beta-barrel_AprE"/>
</dbReference>
<dbReference type="SUPFAM" id="SSF111369">
    <property type="entry name" value="HlyD-like secretion proteins"/>
    <property type="match status" value="1"/>
</dbReference>
<evidence type="ECO:0000256" key="10">
    <source>
        <dbReference type="SAM" id="Coils"/>
    </source>
</evidence>
<dbReference type="PROSITE" id="PS00543">
    <property type="entry name" value="HLYD_FAMILY"/>
    <property type="match status" value="1"/>
</dbReference>
<dbReference type="Gene3D" id="2.40.50.100">
    <property type="match status" value="1"/>
</dbReference>
<evidence type="ECO:0000256" key="2">
    <source>
        <dbReference type="ARBA" id="ARBA00009477"/>
    </source>
</evidence>
<feature type="domain" description="AprE-like long alpha-helical hairpin" evidence="11">
    <location>
        <begin position="125"/>
        <end position="309"/>
    </location>
</feature>
<dbReference type="PRINTS" id="PR01490">
    <property type="entry name" value="RTXTOXIND"/>
</dbReference>
<sequence>MTTLAKRWSMARSARAEGRRSAGRAFRVEEAAFLPAALEIIERPVSPTARVTSWVLLVGLAATIAWLMLGRIDVVVSAQGSLVPAGSVRIVQPSEAGIVRAILVQDGQRVRRGEALLELDTTVSEAELTQAERALETAELDAARARAILSGIDGRGFDYRAPDGAKADVIAVSAALARAQLADVSARDASQAADRERALATLAEAQRQVAKLSETLPLLDEQISANEQLLKQGYVSRLRVLEMRRQRIAAAGDRDIALESVRRARAELASASQRGSQSTAEARARILGDLEKSEAEVRLRREELVKARQRSRLQTLRSPVDGTVSQLSVHTVGGVVDPSKPIMIIVPRSEALVADVVVLNKDIGFVKAGQRVVLKLQAFPFTRHGTVHGTIERIGADAVQDEKLGLVYRARVALESQTIGRDSPMTPLAAGMSLTADIRTGERSIFSYLISPIDEVTHEAGRER</sequence>
<dbReference type="InterPro" id="IPR010129">
    <property type="entry name" value="T1SS_HlyD"/>
</dbReference>
<keyword evidence="5 9" id="KW-0997">Cell inner membrane</keyword>
<dbReference type="EMBL" id="JBDIZK010000001">
    <property type="protein sequence ID" value="MEN3746111.1"/>
    <property type="molecule type" value="Genomic_DNA"/>
</dbReference>